<dbReference type="SMART" id="SM00406">
    <property type="entry name" value="IGv"/>
    <property type="match status" value="1"/>
</dbReference>
<dbReference type="SUPFAM" id="SSF48726">
    <property type="entry name" value="Immunoglobulin"/>
    <property type="match status" value="1"/>
</dbReference>
<name>M7BNM4_CHEMY</name>
<organism evidence="6 7">
    <name type="scientific">Chelonia mydas</name>
    <name type="common">Green sea-turtle</name>
    <name type="synonym">Chelonia agassizi</name>
    <dbReference type="NCBI Taxonomy" id="8469"/>
    <lineage>
        <taxon>Eukaryota</taxon>
        <taxon>Metazoa</taxon>
        <taxon>Chordata</taxon>
        <taxon>Craniata</taxon>
        <taxon>Vertebrata</taxon>
        <taxon>Euteleostomi</taxon>
        <taxon>Archelosauria</taxon>
        <taxon>Testudinata</taxon>
        <taxon>Testudines</taxon>
        <taxon>Cryptodira</taxon>
        <taxon>Durocryptodira</taxon>
        <taxon>Americhelydia</taxon>
        <taxon>Chelonioidea</taxon>
        <taxon>Cheloniidae</taxon>
        <taxon>Chelonia</taxon>
    </lineage>
</organism>
<proteinExistence type="predicted"/>
<evidence type="ECO:0000259" key="5">
    <source>
        <dbReference type="PROSITE" id="PS50835"/>
    </source>
</evidence>
<feature type="chain" id="PRO_5004080256" description="Ig-like domain-containing protein" evidence="4">
    <location>
        <begin position="20"/>
        <end position="156"/>
    </location>
</feature>
<keyword evidence="1" id="KW-0391">Immunity</keyword>
<evidence type="ECO:0000313" key="6">
    <source>
        <dbReference type="EMBL" id="EMP37300.1"/>
    </source>
</evidence>
<dbReference type="STRING" id="8469.M7BNM4"/>
<dbReference type="Gene3D" id="2.60.40.10">
    <property type="entry name" value="Immunoglobulins"/>
    <property type="match status" value="1"/>
</dbReference>
<keyword evidence="7" id="KW-1185">Reference proteome</keyword>
<dbReference type="InterPro" id="IPR013783">
    <property type="entry name" value="Ig-like_fold"/>
</dbReference>
<dbReference type="GO" id="GO:0002250">
    <property type="term" value="P:adaptive immune response"/>
    <property type="evidence" value="ECO:0007669"/>
    <property type="project" value="UniProtKB-KW"/>
</dbReference>
<dbReference type="InterPro" id="IPR007110">
    <property type="entry name" value="Ig-like_dom"/>
</dbReference>
<dbReference type="GO" id="GO:0005576">
    <property type="term" value="C:extracellular region"/>
    <property type="evidence" value="ECO:0007669"/>
    <property type="project" value="UniProtKB-ARBA"/>
</dbReference>
<evidence type="ECO:0000256" key="2">
    <source>
        <dbReference type="ARBA" id="ARBA00023130"/>
    </source>
</evidence>
<evidence type="ECO:0000256" key="4">
    <source>
        <dbReference type="SAM" id="SignalP"/>
    </source>
</evidence>
<dbReference type="InterPro" id="IPR036179">
    <property type="entry name" value="Ig-like_dom_sf"/>
</dbReference>
<sequence length="156" mass="17339">MDSFFTFLFLLATHSGDHAWIQLVQSGPGAVKPGETLTLICTDSGQSITSGHGWHWVRQPPGKGLEWLGRRYYCSSTWYTNYGSSFQNRITISPDSSKNRFSLQLASLGAADITTYYCTREAVVFICSIIINGGVFSGQCIQQEIILISGRVPRYE</sequence>
<protein>
    <recommendedName>
        <fullName evidence="5">Ig-like domain-containing protein</fullName>
    </recommendedName>
</protein>
<dbReference type="InterPro" id="IPR013106">
    <property type="entry name" value="Ig_V-set"/>
</dbReference>
<dbReference type="EMBL" id="KB522628">
    <property type="protein sequence ID" value="EMP37300.1"/>
    <property type="molecule type" value="Genomic_DNA"/>
</dbReference>
<feature type="signal peptide" evidence="4">
    <location>
        <begin position="1"/>
        <end position="19"/>
    </location>
</feature>
<keyword evidence="2" id="KW-1064">Adaptive immunity</keyword>
<evidence type="ECO:0000313" key="7">
    <source>
        <dbReference type="Proteomes" id="UP000031443"/>
    </source>
</evidence>
<evidence type="ECO:0000256" key="1">
    <source>
        <dbReference type="ARBA" id="ARBA00022859"/>
    </source>
</evidence>
<feature type="domain" description="Ig-like" evidence="5">
    <location>
        <begin position="31"/>
        <end position="119"/>
    </location>
</feature>
<dbReference type="PROSITE" id="PS50835">
    <property type="entry name" value="IG_LIKE"/>
    <property type="match status" value="1"/>
</dbReference>
<dbReference type="Proteomes" id="UP000031443">
    <property type="component" value="Unassembled WGS sequence"/>
</dbReference>
<dbReference type="GO" id="GO:0019814">
    <property type="term" value="C:immunoglobulin complex"/>
    <property type="evidence" value="ECO:0007669"/>
    <property type="project" value="UniProtKB-KW"/>
</dbReference>
<dbReference type="Pfam" id="PF07686">
    <property type="entry name" value="V-set"/>
    <property type="match status" value="1"/>
</dbReference>
<dbReference type="InterPro" id="IPR050199">
    <property type="entry name" value="IgHV"/>
</dbReference>
<keyword evidence="4" id="KW-0732">Signal</keyword>
<dbReference type="AlphaFoldDB" id="M7BNM4"/>
<keyword evidence="3" id="KW-1280">Immunoglobulin</keyword>
<dbReference type="eggNOG" id="ENOG502TFTZ">
    <property type="taxonomic scope" value="Eukaryota"/>
</dbReference>
<evidence type="ECO:0000256" key="3">
    <source>
        <dbReference type="ARBA" id="ARBA00043265"/>
    </source>
</evidence>
<accession>M7BNM4</accession>
<reference evidence="7" key="1">
    <citation type="journal article" date="2013" name="Nat. Genet.">
        <title>The draft genomes of soft-shell turtle and green sea turtle yield insights into the development and evolution of the turtle-specific body plan.</title>
        <authorList>
            <person name="Wang Z."/>
            <person name="Pascual-Anaya J."/>
            <person name="Zadissa A."/>
            <person name="Li W."/>
            <person name="Niimura Y."/>
            <person name="Huang Z."/>
            <person name="Li C."/>
            <person name="White S."/>
            <person name="Xiong Z."/>
            <person name="Fang D."/>
            <person name="Wang B."/>
            <person name="Ming Y."/>
            <person name="Chen Y."/>
            <person name="Zheng Y."/>
            <person name="Kuraku S."/>
            <person name="Pignatelli M."/>
            <person name="Herrero J."/>
            <person name="Beal K."/>
            <person name="Nozawa M."/>
            <person name="Li Q."/>
            <person name="Wang J."/>
            <person name="Zhang H."/>
            <person name="Yu L."/>
            <person name="Shigenobu S."/>
            <person name="Wang J."/>
            <person name="Liu J."/>
            <person name="Flicek P."/>
            <person name="Searle S."/>
            <person name="Wang J."/>
            <person name="Kuratani S."/>
            <person name="Yin Y."/>
            <person name="Aken B."/>
            <person name="Zhang G."/>
            <person name="Irie N."/>
        </authorList>
    </citation>
    <scope>NUCLEOTIDE SEQUENCE [LARGE SCALE GENOMIC DNA]</scope>
</reference>
<dbReference type="PANTHER" id="PTHR23266">
    <property type="entry name" value="IMMUNOGLOBULIN HEAVY CHAIN"/>
    <property type="match status" value="1"/>
</dbReference>
<gene>
    <name evidence="6" type="ORF">UY3_05504</name>
</gene>